<dbReference type="Proteomes" id="UP000190285">
    <property type="component" value="Unassembled WGS sequence"/>
</dbReference>
<sequence length="228" mass="26608">MSSLKPNPPSSTRYLKTYGITSYTSYGGEEYEVYEVVVYTNDTKRSNARYNPLFNWGTMNLLDDGNYTLSDFAETITYKSSYVASLFNIPYALYSTAIPPSAYFGQSVEESLIYEYDATQIFVYAYVAERGVDWYDHMQTSERLSVNSDIVSRINRYGYVEEDDLDDKILRHAESRYYADVSRPTQRYHQNKYKEEFKVGDLKVYYDGDYKGKINTNYYSELWSIPGL</sequence>
<evidence type="ECO:0000313" key="2">
    <source>
        <dbReference type="Proteomes" id="UP000190285"/>
    </source>
</evidence>
<gene>
    <name evidence="1" type="ORF">SAMN02194393_04204</name>
</gene>
<keyword evidence="2" id="KW-1185">Reference proteome</keyword>
<dbReference type="RefSeq" id="WP_079494374.1">
    <property type="nucleotide sequence ID" value="NZ_FUZT01000012.1"/>
</dbReference>
<evidence type="ECO:0000313" key="1">
    <source>
        <dbReference type="EMBL" id="SKC84755.1"/>
    </source>
</evidence>
<reference evidence="1 2" key="1">
    <citation type="submission" date="2017-02" db="EMBL/GenBank/DDBJ databases">
        <authorList>
            <person name="Peterson S.W."/>
        </authorList>
    </citation>
    <scope>NUCLEOTIDE SEQUENCE [LARGE SCALE GENOMIC DNA]</scope>
    <source>
        <strain evidence="1 2">M1</strain>
    </source>
</reference>
<dbReference type="AlphaFoldDB" id="A0A1T5M9E7"/>
<dbReference type="OrthoDB" id="9820449at2"/>
<dbReference type="EMBL" id="FUZT01000012">
    <property type="protein sequence ID" value="SKC84755.1"/>
    <property type="molecule type" value="Genomic_DNA"/>
</dbReference>
<accession>A0A1T5M9E7</accession>
<name>A0A1T5M9E7_9FIRM</name>
<protein>
    <submittedName>
        <fullName evidence="1">Uncharacterized protein</fullName>
    </submittedName>
</protein>
<proteinExistence type="predicted"/>
<organism evidence="1 2">
    <name type="scientific">Maledivibacter halophilus</name>
    <dbReference type="NCBI Taxonomy" id="36842"/>
    <lineage>
        <taxon>Bacteria</taxon>
        <taxon>Bacillati</taxon>
        <taxon>Bacillota</taxon>
        <taxon>Clostridia</taxon>
        <taxon>Peptostreptococcales</taxon>
        <taxon>Caminicellaceae</taxon>
        <taxon>Maledivibacter</taxon>
    </lineage>
</organism>